<name>A0ACC1MSN8_9HYPO</name>
<evidence type="ECO:0000313" key="2">
    <source>
        <dbReference type="Proteomes" id="UP001143910"/>
    </source>
</evidence>
<evidence type="ECO:0000313" key="1">
    <source>
        <dbReference type="EMBL" id="KAJ2969366.1"/>
    </source>
</evidence>
<organism evidence="1 2">
    <name type="scientific">Zarea fungicola</name>
    <dbReference type="NCBI Taxonomy" id="93591"/>
    <lineage>
        <taxon>Eukaryota</taxon>
        <taxon>Fungi</taxon>
        <taxon>Dikarya</taxon>
        <taxon>Ascomycota</taxon>
        <taxon>Pezizomycotina</taxon>
        <taxon>Sordariomycetes</taxon>
        <taxon>Hypocreomycetidae</taxon>
        <taxon>Hypocreales</taxon>
        <taxon>Cordycipitaceae</taxon>
        <taxon>Zarea</taxon>
    </lineage>
</organism>
<dbReference type="EMBL" id="JANJQO010001760">
    <property type="protein sequence ID" value="KAJ2969366.1"/>
    <property type="molecule type" value="Genomic_DNA"/>
</dbReference>
<comment type="caution">
    <text evidence="1">The sequence shown here is derived from an EMBL/GenBank/DDBJ whole genome shotgun (WGS) entry which is preliminary data.</text>
</comment>
<keyword evidence="2" id="KW-1185">Reference proteome</keyword>
<sequence>MKIKRLFIYPVKSLLPVEVSYAEITPEGLRFDRQYILIKSPENSSGPILEHLTIKTNYLLGLFQPAITDDWTTLTIRHTLVQPESSIRLSLTPSPLSCLQSKEYKVNIFGTEAAGIDMGDEPANFFGSHLGIPVRLLFIAGSGHREIPGAPFIPRHLMSLSIRPHETRQPQRIRFADAAPLLITSCKSEQEARSRLPSANQGEDVIILFRPNVHIDVDPDSQPFEEDNWKELLVYSQDASVEKAVIRCIFKTPRCVSLNVDLKTGRRAPRDQQMYGLLAPDRRVNNAFPHKPVFGQYACAAPNGAILRVGDVVQVTEQENST</sequence>
<proteinExistence type="predicted"/>
<gene>
    <name evidence="1" type="ORF">NQ176_g8701</name>
</gene>
<protein>
    <submittedName>
        <fullName evidence="1">Uncharacterized protein</fullName>
    </submittedName>
</protein>
<reference evidence="1" key="1">
    <citation type="submission" date="2022-08" db="EMBL/GenBank/DDBJ databases">
        <title>Genome Sequence of Lecanicillium fungicola.</title>
        <authorList>
            <person name="Buettner E."/>
        </authorList>
    </citation>
    <scope>NUCLEOTIDE SEQUENCE</scope>
    <source>
        <strain evidence="1">Babe33</strain>
    </source>
</reference>
<dbReference type="Proteomes" id="UP001143910">
    <property type="component" value="Unassembled WGS sequence"/>
</dbReference>
<accession>A0ACC1MSN8</accession>